<feature type="transmembrane region" description="Helical" evidence="2">
    <location>
        <begin position="100"/>
        <end position="119"/>
    </location>
</feature>
<dbReference type="EMBL" id="BAAALV010000003">
    <property type="protein sequence ID" value="GAA1916827.1"/>
    <property type="molecule type" value="Genomic_DNA"/>
</dbReference>
<keyword evidence="4" id="KW-1185">Reference proteome</keyword>
<protein>
    <submittedName>
        <fullName evidence="3">Uncharacterized protein</fullName>
    </submittedName>
</protein>
<organism evidence="3 4">
    <name type="scientific">Arthrobacter gandavensis</name>
    <dbReference type="NCBI Taxonomy" id="169960"/>
    <lineage>
        <taxon>Bacteria</taxon>
        <taxon>Bacillati</taxon>
        <taxon>Actinomycetota</taxon>
        <taxon>Actinomycetes</taxon>
        <taxon>Micrococcales</taxon>
        <taxon>Micrococcaceae</taxon>
        <taxon>Arthrobacter</taxon>
    </lineage>
</organism>
<feature type="region of interest" description="Disordered" evidence="1">
    <location>
        <begin position="1"/>
        <end position="32"/>
    </location>
</feature>
<keyword evidence="2" id="KW-1133">Transmembrane helix</keyword>
<feature type="transmembrane region" description="Helical" evidence="2">
    <location>
        <begin position="139"/>
        <end position="164"/>
    </location>
</feature>
<proteinExistence type="predicted"/>
<name>A0ABN2PAS0_9MICC</name>
<reference evidence="3 4" key="1">
    <citation type="journal article" date="2019" name="Int. J. Syst. Evol. Microbiol.">
        <title>The Global Catalogue of Microorganisms (GCM) 10K type strain sequencing project: providing services to taxonomists for standard genome sequencing and annotation.</title>
        <authorList>
            <consortium name="The Broad Institute Genomics Platform"/>
            <consortium name="The Broad Institute Genome Sequencing Center for Infectious Disease"/>
            <person name="Wu L."/>
            <person name="Ma J."/>
        </authorList>
    </citation>
    <scope>NUCLEOTIDE SEQUENCE [LARGE SCALE GENOMIC DNA]</scope>
    <source>
        <strain evidence="3 4">JCM 13316</strain>
    </source>
</reference>
<dbReference type="Proteomes" id="UP001500784">
    <property type="component" value="Unassembled WGS sequence"/>
</dbReference>
<evidence type="ECO:0000256" key="1">
    <source>
        <dbReference type="SAM" id="MobiDB-lite"/>
    </source>
</evidence>
<feature type="transmembrane region" description="Helical" evidence="2">
    <location>
        <begin position="50"/>
        <end position="72"/>
    </location>
</feature>
<evidence type="ECO:0000256" key="2">
    <source>
        <dbReference type="SAM" id="Phobius"/>
    </source>
</evidence>
<sequence length="218" mass="22767">MQSLGGRVNKNAVSGPDAGADGSELGADPKGFDKAPDGTAGSAAAVIADVYAGAALMFAVGAGTVLSLLYVLSGNAAFRTPWEPVDLSFLFPGVLYPLRVLLPLVVPALVIFGAYFFVARTESRLNVRRQRGALALLGFAAPLLALPLWSMTYSGVYGVALLALALRTRETLTVVTGVMALAAYMGTFFADSWVVLPMLGLVAIAAFAGGWRVRRNQV</sequence>
<comment type="caution">
    <text evidence="3">The sequence shown here is derived from an EMBL/GenBank/DDBJ whole genome shotgun (WGS) entry which is preliminary data.</text>
</comment>
<gene>
    <name evidence="3" type="ORF">GCM10009688_22410</name>
</gene>
<dbReference type="RefSeq" id="WP_346038491.1">
    <property type="nucleotide sequence ID" value="NZ_BAAALV010000003.1"/>
</dbReference>
<feature type="transmembrane region" description="Helical" evidence="2">
    <location>
        <begin position="195"/>
        <end position="213"/>
    </location>
</feature>
<evidence type="ECO:0000313" key="3">
    <source>
        <dbReference type="EMBL" id="GAA1916827.1"/>
    </source>
</evidence>
<keyword evidence="2" id="KW-0472">Membrane</keyword>
<keyword evidence="2" id="KW-0812">Transmembrane</keyword>
<evidence type="ECO:0000313" key="4">
    <source>
        <dbReference type="Proteomes" id="UP001500784"/>
    </source>
</evidence>
<accession>A0ABN2PAS0</accession>